<dbReference type="EMBL" id="SNTZ01000001">
    <property type="protein sequence ID" value="THV61499.1"/>
    <property type="molecule type" value="Genomic_DNA"/>
</dbReference>
<evidence type="ECO:0000256" key="1">
    <source>
        <dbReference type="SAM" id="MobiDB-lite"/>
    </source>
</evidence>
<feature type="region of interest" description="Disordered" evidence="1">
    <location>
        <begin position="185"/>
        <end position="244"/>
    </location>
</feature>
<reference evidence="2 3" key="1">
    <citation type="submission" date="2019-03" db="EMBL/GenBank/DDBJ databases">
        <title>Muricauda SCR12 sp.nov, a marine bacterium isolated from Pacific Ocean:the Okinawa trough.</title>
        <authorList>
            <person name="Liu L."/>
        </authorList>
    </citation>
    <scope>NUCLEOTIDE SEQUENCE [LARGE SCALE GENOMIC DNA]</scope>
    <source>
        <strain evidence="2 3">SCR12</strain>
    </source>
</reference>
<dbReference type="AlphaFoldDB" id="A0A4S8S0I5"/>
<dbReference type="OrthoDB" id="10013960at2"/>
<evidence type="ECO:0000313" key="2">
    <source>
        <dbReference type="EMBL" id="THV61499.1"/>
    </source>
</evidence>
<keyword evidence="3" id="KW-1185">Reference proteome</keyword>
<gene>
    <name evidence="2" type="ORF">EZV76_04000</name>
</gene>
<organism evidence="2 3">
    <name type="scientific">Flagellimonas alvinocaridis</name>
    <dbReference type="NCBI Taxonomy" id="2530200"/>
    <lineage>
        <taxon>Bacteria</taxon>
        <taxon>Pseudomonadati</taxon>
        <taxon>Bacteroidota</taxon>
        <taxon>Flavobacteriia</taxon>
        <taxon>Flavobacteriales</taxon>
        <taxon>Flavobacteriaceae</taxon>
        <taxon>Flagellimonas</taxon>
    </lineage>
</organism>
<protein>
    <submittedName>
        <fullName evidence="2">Uncharacterized protein</fullName>
    </submittedName>
</protein>
<proteinExistence type="predicted"/>
<feature type="compositionally biased region" description="Gly residues" evidence="1">
    <location>
        <begin position="203"/>
        <end position="244"/>
    </location>
</feature>
<dbReference type="RefSeq" id="WP_136565276.1">
    <property type="nucleotide sequence ID" value="NZ_SNTZ01000001.1"/>
</dbReference>
<dbReference type="Proteomes" id="UP000310406">
    <property type="component" value="Unassembled WGS sequence"/>
</dbReference>
<dbReference type="PROSITE" id="PS51257">
    <property type="entry name" value="PROKAR_LIPOPROTEIN"/>
    <property type="match status" value="1"/>
</dbReference>
<name>A0A4S8S0I5_9FLAO</name>
<sequence length="436" mass="46828">MRKYSFKGILLSFFLLLFLFSCETEEVLVFETAQEQKQPEVLKGNTVDVLSADDIPQVIDRITSITKANKTTLGNKVNEEGYFLDTNRILGVTDFVGNKTYALKLYLKNGRENAFYNLIATERSYGQDIPVAILEYIMEPDYFIDRSQGIKRAGGYERTINYYSFRDFSYISLASTGEYHTLPDPCGEFSMDGDGDGSSGTSSGSGGGGSGGGPGSSSGTGGTSYTGGTGPIGVSSGGSTGGGATPDVEVGEGCFCDSFEPSGGDAEKLGGLLTGKDDDCPEGEILLPVNEEEEEDVLLIPSCGSFDFYKVGTTGVQVAAVNGIWDIVTKFDRCPGIGVAASYQTYYFHLPGHLNSAYASEMAANALGGAFYDLQKWFQKQPCSQMSTGVLAIKMDEFIKENFTEIGGQATRNAPLGWSGTARVYKEDWTGTDNCY</sequence>
<comment type="caution">
    <text evidence="2">The sequence shown here is derived from an EMBL/GenBank/DDBJ whole genome shotgun (WGS) entry which is preliminary data.</text>
</comment>
<evidence type="ECO:0000313" key="3">
    <source>
        <dbReference type="Proteomes" id="UP000310406"/>
    </source>
</evidence>
<accession>A0A4S8S0I5</accession>